<accession>A0ABR9GX95</accession>
<sequence>MGGWEKHGNWAVPAFLTLVGLLLLYGYLNYHLDYDDVCHAGEGSLSCFREWASTIVGTLAVLFGGATLIYLYRQNEEQKKQTSFVLGDDDPSLDVIEHLKEKDTLVIRIVNWNRRAVFVREIVVSTKSKPANMEDQVAFFSAENEKGEIESNSLPLQIKGWEDRQQRPGFARIDLLLLRQKAGTEAGWMADKAVPFPPDAVVTVTVQMLGNVHRIFEIEADAFPKVG</sequence>
<dbReference type="EMBL" id="JACZEP010000017">
    <property type="protein sequence ID" value="MBE1208133.1"/>
    <property type="molecule type" value="Genomic_DNA"/>
</dbReference>
<evidence type="ECO:0000313" key="2">
    <source>
        <dbReference type="EMBL" id="MBE1208133.1"/>
    </source>
</evidence>
<keyword evidence="1" id="KW-0472">Membrane</keyword>
<dbReference type="RefSeq" id="WP_192568808.1">
    <property type="nucleotide sequence ID" value="NZ_JACZEP010000017.1"/>
</dbReference>
<dbReference type="Proteomes" id="UP000598227">
    <property type="component" value="Unassembled WGS sequence"/>
</dbReference>
<keyword evidence="1" id="KW-0812">Transmembrane</keyword>
<comment type="caution">
    <text evidence="2">The sequence shown here is derived from an EMBL/GenBank/DDBJ whole genome shotgun (WGS) entry which is preliminary data.</text>
</comment>
<protein>
    <submittedName>
        <fullName evidence="2">Uncharacterized protein</fullName>
    </submittedName>
</protein>
<keyword evidence="3" id="KW-1185">Reference proteome</keyword>
<reference evidence="2 3" key="1">
    <citation type="submission" date="2020-09" db="EMBL/GenBank/DDBJ databases">
        <title>Draft Genome Sequence of Aminobacter carboxidus type strain DSM 1086, a soil Gram-negative carboxydobacterium.</title>
        <authorList>
            <person name="Turrini P."/>
            <person name="Tescari M."/>
            <person name="Artuso I."/>
            <person name="Lugli G.A."/>
            <person name="Frangipani E."/>
            <person name="Ventura M."/>
            <person name="Visca P."/>
        </authorList>
    </citation>
    <scope>NUCLEOTIDE SEQUENCE [LARGE SCALE GENOMIC DNA]</scope>
    <source>
        <strain evidence="2 3">DSM 1086</strain>
    </source>
</reference>
<evidence type="ECO:0000313" key="3">
    <source>
        <dbReference type="Proteomes" id="UP000598227"/>
    </source>
</evidence>
<feature type="transmembrane region" description="Helical" evidence="1">
    <location>
        <begin position="51"/>
        <end position="72"/>
    </location>
</feature>
<name>A0ABR9GX95_9HYPH</name>
<proteinExistence type="predicted"/>
<feature type="transmembrane region" description="Helical" evidence="1">
    <location>
        <begin position="12"/>
        <end position="31"/>
    </location>
</feature>
<gene>
    <name evidence="2" type="ORF">IHE39_27960</name>
</gene>
<keyword evidence="1" id="KW-1133">Transmembrane helix</keyword>
<organism evidence="2 3">
    <name type="scientific">Aminobacter carboxidus</name>
    <dbReference type="NCBI Taxonomy" id="376165"/>
    <lineage>
        <taxon>Bacteria</taxon>
        <taxon>Pseudomonadati</taxon>
        <taxon>Pseudomonadota</taxon>
        <taxon>Alphaproteobacteria</taxon>
        <taxon>Hyphomicrobiales</taxon>
        <taxon>Phyllobacteriaceae</taxon>
        <taxon>Aminobacter</taxon>
    </lineage>
</organism>
<evidence type="ECO:0000256" key="1">
    <source>
        <dbReference type="SAM" id="Phobius"/>
    </source>
</evidence>